<dbReference type="Pfam" id="PF00156">
    <property type="entry name" value="Pribosyltran"/>
    <property type="match status" value="1"/>
</dbReference>
<evidence type="ECO:0000259" key="7">
    <source>
        <dbReference type="Pfam" id="PF00156"/>
    </source>
</evidence>
<feature type="binding site" description="in other chain" evidence="6">
    <location>
        <position position="96"/>
    </location>
    <ligand>
        <name>5-phospho-alpha-D-ribose 1-diphosphate</name>
        <dbReference type="ChEBI" id="CHEBI:58017"/>
        <note>ligand shared between dimeric partners</note>
    </ligand>
</feature>
<feature type="binding site" description="in other chain" evidence="6">
    <location>
        <begin position="137"/>
        <end position="145"/>
    </location>
    <ligand>
        <name>5-phospho-alpha-D-ribose 1-diphosphate</name>
        <dbReference type="ChEBI" id="CHEBI:58017"/>
        <note>ligand shared between dimeric partners</note>
    </ligand>
</feature>
<comment type="caution">
    <text evidence="8">The sequence shown here is derived from an EMBL/GenBank/DDBJ whole genome shotgun (WGS) entry which is preliminary data.</text>
</comment>
<comment type="catalytic activity">
    <reaction evidence="6">
        <text>orotidine 5'-phosphate + diphosphate = orotate + 5-phospho-alpha-D-ribose 1-diphosphate</text>
        <dbReference type="Rhea" id="RHEA:10380"/>
        <dbReference type="ChEBI" id="CHEBI:30839"/>
        <dbReference type="ChEBI" id="CHEBI:33019"/>
        <dbReference type="ChEBI" id="CHEBI:57538"/>
        <dbReference type="ChEBI" id="CHEBI:58017"/>
        <dbReference type="EC" id="2.4.2.10"/>
    </reaction>
</comment>
<name>A0A1G1W8L0_9BACT</name>
<keyword evidence="5 6" id="KW-0665">Pyrimidine biosynthesis</keyword>
<comment type="similarity">
    <text evidence="6">Belongs to the purine/pyrimidine phosphoribosyltransferase family. PyrE subfamily.</text>
</comment>
<comment type="caution">
    <text evidence="6">Lacks conserved residue(s) required for the propagation of feature annotation.</text>
</comment>
<dbReference type="Gene3D" id="3.40.50.2020">
    <property type="match status" value="1"/>
</dbReference>
<gene>
    <name evidence="6" type="primary">pyrE</name>
    <name evidence="8" type="ORF">A2172_04010</name>
</gene>
<dbReference type="Proteomes" id="UP000176631">
    <property type="component" value="Unassembled WGS sequence"/>
</dbReference>
<dbReference type="GO" id="GO:0000287">
    <property type="term" value="F:magnesium ion binding"/>
    <property type="evidence" value="ECO:0007669"/>
    <property type="project" value="UniProtKB-UniRule"/>
</dbReference>
<dbReference type="InterPro" id="IPR000836">
    <property type="entry name" value="PRTase_dom"/>
</dbReference>
<feature type="binding site" evidence="6">
    <location>
        <position position="141"/>
    </location>
    <ligand>
        <name>orotate</name>
        <dbReference type="ChEBI" id="CHEBI:30839"/>
    </ligand>
</feature>
<feature type="binding site" evidence="6">
    <location>
        <position position="99"/>
    </location>
    <ligand>
        <name>5-phospho-alpha-D-ribose 1-diphosphate</name>
        <dbReference type="ChEBI" id="CHEBI:58017"/>
        <note>ligand shared between dimeric partners</note>
    </ligand>
</feature>
<dbReference type="InterPro" id="IPR029057">
    <property type="entry name" value="PRTase-like"/>
</dbReference>
<dbReference type="EC" id="2.4.2.10" evidence="2 6"/>
<evidence type="ECO:0000256" key="6">
    <source>
        <dbReference type="HAMAP-Rule" id="MF_01208"/>
    </source>
</evidence>
<keyword evidence="4 6" id="KW-0808">Transferase</keyword>
<proteinExistence type="inferred from homology"/>
<dbReference type="GO" id="GO:0004588">
    <property type="term" value="F:orotate phosphoribosyltransferase activity"/>
    <property type="evidence" value="ECO:0007669"/>
    <property type="project" value="UniProtKB-UniRule"/>
</dbReference>
<dbReference type="InterPro" id="IPR023031">
    <property type="entry name" value="OPRT"/>
</dbReference>
<dbReference type="STRING" id="1802593.A2172_04010"/>
<dbReference type="CDD" id="cd06223">
    <property type="entry name" value="PRTases_typeI"/>
    <property type="match status" value="1"/>
</dbReference>
<dbReference type="GO" id="GO:0044205">
    <property type="term" value="P:'de novo' UMP biosynthetic process"/>
    <property type="evidence" value="ECO:0007669"/>
    <property type="project" value="UniProtKB-UniRule"/>
</dbReference>
<keyword evidence="3 6" id="KW-0328">Glycosyltransferase</keyword>
<evidence type="ECO:0000256" key="3">
    <source>
        <dbReference type="ARBA" id="ARBA00022676"/>
    </source>
</evidence>
<dbReference type="UniPathway" id="UPA00070">
    <property type="reaction ID" value="UER00119"/>
</dbReference>
<dbReference type="AlphaFoldDB" id="A0A1G1W8L0"/>
<organism evidence="8 9">
    <name type="scientific">Candidatus Woykebacteria bacterium RBG_13_40_15</name>
    <dbReference type="NCBI Taxonomy" id="1802593"/>
    <lineage>
        <taxon>Bacteria</taxon>
        <taxon>Candidatus Woykeibacteriota</taxon>
    </lineage>
</organism>
<evidence type="ECO:0000256" key="2">
    <source>
        <dbReference type="ARBA" id="ARBA00011971"/>
    </source>
</evidence>
<dbReference type="SUPFAM" id="SSF53271">
    <property type="entry name" value="PRTase-like"/>
    <property type="match status" value="1"/>
</dbReference>
<accession>A0A1G1W8L0</accession>
<evidence type="ECO:0000256" key="1">
    <source>
        <dbReference type="ARBA" id="ARBA00004889"/>
    </source>
</evidence>
<evidence type="ECO:0000256" key="4">
    <source>
        <dbReference type="ARBA" id="ARBA00022679"/>
    </source>
</evidence>
<reference evidence="8 9" key="1">
    <citation type="journal article" date="2016" name="Nat. Commun.">
        <title>Thousands of microbial genomes shed light on interconnected biogeochemical processes in an aquifer system.</title>
        <authorList>
            <person name="Anantharaman K."/>
            <person name="Brown C.T."/>
            <person name="Hug L.A."/>
            <person name="Sharon I."/>
            <person name="Castelle C.J."/>
            <person name="Probst A.J."/>
            <person name="Thomas B.C."/>
            <person name="Singh A."/>
            <person name="Wilkins M.J."/>
            <person name="Karaoz U."/>
            <person name="Brodie E.L."/>
            <person name="Williams K.H."/>
            <person name="Hubbard S.S."/>
            <person name="Banfield J.F."/>
        </authorList>
    </citation>
    <scope>NUCLEOTIDE SEQUENCE [LARGE SCALE GENOMIC DNA]</scope>
</reference>
<feature type="domain" description="Phosphoribosyltransferase" evidence="7">
    <location>
        <begin position="116"/>
        <end position="170"/>
    </location>
</feature>
<dbReference type="EMBL" id="MHCP01000016">
    <property type="protein sequence ID" value="OGY24002.1"/>
    <property type="molecule type" value="Genomic_DNA"/>
</dbReference>
<comment type="function">
    <text evidence="6">Catalyzes the transfer of a ribosyl phosphate group from 5-phosphoribose 1-diphosphate to orotate, leading to the formation of orotidine monophosphate (OMP).</text>
</comment>
<evidence type="ECO:0000313" key="9">
    <source>
        <dbReference type="Proteomes" id="UP000176631"/>
    </source>
</evidence>
<protein>
    <recommendedName>
        <fullName evidence="2 6">Orotate phosphoribosyltransferase</fullName>
        <shortName evidence="6">OPRT</shortName>
        <shortName evidence="6">OPRTase</shortName>
        <ecNumber evidence="2 6">2.4.2.10</ecNumber>
    </recommendedName>
</protein>
<comment type="pathway">
    <text evidence="1 6">Pyrimidine metabolism; UMP biosynthesis via de novo pathway; UMP from orotate: step 1/2.</text>
</comment>
<evidence type="ECO:0000256" key="5">
    <source>
        <dbReference type="ARBA" id="ARBA00022975"/>
    </source>
</evidence>
<dbReference type="HAMAP" id="MF_01208">
    <property type="entry name" value="PyrE"/>
    <property type="match status" value="1"/>
</dbReference>
<comment type="subunit">
    <text evidence="6">Homodimer.</text>
</comment>
<keyword evidence="6" id="KW-0460">Magnesium</keyword>
<comment type="cofactor">
    <cofactor evidence="6">
        <name>Mg(2+)</name>
        <dbReference type="ChEBI" id="CHEBI:18420"/>
    </cofactor>
</comment>
<evidence type="ECO:0000313" key="8">
    <source>
        <dbReference type="EMBL" id="OGY24002.1"/>
    </source>
</evidence>
<sequence>MSDLLKLLREVGGVIDNSHVVYTSSRHGYAYVNWVAVLNDAKAARATSRVLARRLTDLDFGVIAGPTHTGDKLATALADAFLDLGRAVVPVYCQEKTEKRIIPVNGELREVKIVLDGRDFPRGQAKKVQGKQVLVVDDVLTTGGTIRETLAAVREAGGLPVWVAVFCNRSDISGEFDGLPLTELLNVPMEVWDPEECQACMEQVPMNTTVGHGGWFLREYGEDPDGWPANEGKRSRQ</sequence>
<feature type="binding site" evidence="6">
    <location>
        <position position="169"/>
    </location>
    <ligand>
        <name>orotate</name>
        <dbReference type="ChEBI" id="CHEBI:30839"/>
    </ligand>
</feature>